<protein>
    <submittedName>
        <fullName evidence="1">Uncharacterized protein</fullName>
    </submittedName>
</protein>
<dbReference type="Proteomes" id="UP000434957">
    <property type="component" value="Unassembled WGS sequence"/>
</dbReference>
<evidence type="ECO:0000313" key="2">
    <source>
        <dbReference type="Proteomes" id="UP000434957"/>
    </source>
</evidence>
<gene>
    <name evidence="1" type="ORF">PR003_g5041</name>
</gene>
<evidence type="ECO:0000313" key="1">
    <source>
        <dbReference type="EMBL" id="KAE9351092.1"/>
    </source>
</evidence>
<sequence length="69" mass="7558">MEQCAVLGASVTWVNVRSVVEESKPGRNGLLWVGVRVLDAVLVKLQIAWVGVRMCVEKRACETATARSM</sequence>
<organism evidence="1 2">
    <name type="scientific">Phytophthora rubi</name>
    <dbReference type="NCBI Taxonomy" id="129364"/>
    <lineage>
        <taxon>Eukaryota</taxon>
        <taxon>Sar</taxon>
        <taxon>Stramenopiles</taxon>
        <taxon>Oomycota</taxon>
        <taxon>Peronosporomycetes</taxon>
        <taxon>Peronosporales</taxon>
        <taxon>Peronosporaceae</taxon>
        <taxon>Phytophthora</taxon>
    </lineage>
</organism>
<reference evidence="1 2" key="1">
    <citation type="submission" date="2018-08" db="EMBL/GenBank/DDBJ databases">
        <title>Genomic investigation of the strawberry pathogen Phytophthora fragariae indicates pathogenicity is determined by transcriptional variation in three key races.</title>
        <authorList>
            <person name="Adams T.M."/>
            <person name="Armitage A.D."/>
            <person name="Sobczyk M.K."/>
            <person name="Bates H.J."/>
            <person name="Dunwell J.M."/>
            <person name="Nellist C.F."/>
            <person name="Harrison R.J."/>
        </authorList>
    </citation>
    <scope>NUCLEOTIDE SEQUENCE [LARGE SCALE GENOMIC DNA]</scope>
    <source>
        <strain evidence="1 2">SCRP333</strain>
    </source>
</reference>
<keyword evidence="2" id="KW-1185">Reference proteome</keyword>
<accession>A0A6A4FWK9</accession>
<dbReference type="EMBL" id="QXFT01000202">
    <property type="protein sequence ID" value="KAE9351092.1"/>
    <property type="molecule type" value="Genomic_DNA"/>
</dbReference>
<proteinExistence type="predicted"/>
<name>A0A6A4FWK9_9STRA</name>
<dbReference type="AlphaFoldDB" id="A0A6A4FWK9"/>
<comment type="caution">
    <text evidence="1">The sequence shown here is derived from an EMBL/GenBank/DDBJ whole genome shotgun (WGS) entry which is preliminary data.</text>
</comment>